<dbReference type="GO" id="GO:0006298">
    <property type="term" value="P:mismatch repair"/>
    <property type="evidence" value="ECO:0007669"/>
    <property type="project" value="TreeGrafter"/>
</dbReference>
<dbReference type="InterPro" id="IPR012337">
    <property type="entry name" value="RNaseH-like_sf"/>
</dbReference>
<evidence type="ECO:0000313" key="9">
    <source>
        <dbReference type="EMBL" id="KZN05526.1"/>
    </source>
</evidence>
<comment type="function">
    <text evidence="7">Endonuclease that specifically degrades the RNA of RNA-DNA hybrids.</text>
</comment>
<accession>A0A166DQ23</accession>
<comment type="caution">
    <text evidence="9">The sequence shown here is derived from an EMBL/GenBank/DDBJ whole genome shotgun (WGS) entry which is preliminary data.</text>
</comment>
<evidence type="ECO:0000256" key="7">
    <source>
        <dbReference type="RuleBase" id="RU003515"/>
    </source>
</evidence>
<keyword evidence="5 7" id="KW-0378">Hydrolase</keyword>
<evidence type="ECO:0000256" key="1">
    <source>
        <dbReference type="ARBA" id="ARBA00000077"/>
    </source>
</evidence>
<dbReference type="PANTHER" id="PTHR10954:SF7">
    <property type="entry name" value="RIBONUCLEASE H2 SUBUNIT A"/>
    <property type="match status" value="1"/>
</dbReference>
<dbReference type="EC" id="3.1.26.4" evidence="7"/>
<keyword evidence="3" id="KW-0479">Metal-binding</keyword>
<dbReference type="Gramene" id="KZN05526">
    <property type="protein sequence ID" value="KZN05526"/>
    <property type="gene ID" value="DCAR_006363"/>
</dbReference>
<comment type="similarity">
    <text evidence="7">Belongs to the RNase HII family.</text>
</comment>
<evidence type="ECO:0000256" key="3">
    <source>
        <dbReference type="ARBA" id="ARBA00022723"/>
    </source>
</evidence>
<evidence type="ECO:0000259" key="8">
    <source>
        <dbReference type="PROSITE" id="PS51975"/>
    </source>
</evidence>
<dbReference type="GO" id="GO:0032299">
    <property type="term" value="C:ribonuclease H2 complex"/>
    <property type="evidence" value="ECO:0007669"/>
    <property type="project" value="TreeGrafter"/>
</dbReference>
<dbReference type="PROSITE" id="PS51975">
    <property type="entry name" value="RNASE_H_2"/>
    <property type="match status" value="1"/>
</dbReference>
<comment type="caution">
    <text evidence="6">Lacks conserved residue(s) required for the propagation of feature annotation.</text>
</comment>
<name>A0A166DQ23_DAUCS</name>
<dbReference type="InterPro" id="IPR036397">
    <property type="entry name" value="RNaseH_sf"/>
</dbReference>
<dbReference type="OMA" id="NEISHNY"/>
<dbReference type="EMBL" id="LNRQ01000002">
    <property type="protein sequence ID" value="KZN05526.1"/>
    <property type="molecule type" value="Genomic_DNA"/>
</dbReference>
<protein>
    <recommendedName>
        <fullName evidence="7">Ribonuclease</fullName>
        <ecNumber evidence="7">3.1.26.4</ecNumber>
    </recommendedName>
</protein>
<gene>
    <name evidence="9" type="ORF">DCAR_006363</name>
</gene>
<dbReference type="AlphaFoldDB" id="A0A166DQ23"/>
<dbReference type="CDD" id="cd07181">
    <property type="entry name" value="RNase_HII_eukaryota_like"/>
    <property type="match status" value="1"/>
</dbReference>
<dbReference type="InterPro" id="IPR001352">
    <property type="entry name" value="RNase_HII/HIII"/>
</dbReference>
<dbReference type="InterPro" id="IPR024567">
    <property type="entry name" value="RNase_HII/HIII_dom"/>
</dbReference>
<evidence type="ECO:0000256" key="5">
    <source>
        <dbReference type="ARBA" id="ARBA00022801"/>
    </source>
</evidence>
<dbReference type="SUPFAM" id="SSF53098">
    <property type="entry name" value="Ribonuclease H-like"/>
    <property type="match status" value="1"/>
</dbReference>
<evidence type="ECO:0000256" key="6">
    <source>
        <dbReference type="PROSITE-ProRule" id="PRU01319"/>
    </source>
</evidence>
<reference evidence="9" key="1">
    <citation type="journal article" date="2016" name="Nat. Genet.">
        <title>A high-quality carrot genome assembly provides new insights into carotenoid accumulation and asterid genome evolution.</title>
        <authorList>
            <person name="Iorizzo M."/>
            <person name="Ellison S."/>
            <person name="Senalik D."/>
            <person name="Zeng P."/>
            <person name="Satapoomin P."/>
            <person name="Huang J."/>
            <person name="Bowman M."/>
            <person name="Iovene M."/>
            <person name="Sanseverino W."/>
            <person name="Cavagnaro P."/>
            <person name="Yildiz M."/>
            <person name="Macko-Podgorni A."/>
            <person name="Moranska E."/>
            <person name="Grzebelus E."/>
            <person name="Grzebelus D."/>
            <person name="Ashrafi H."/>
            <person name="Zheng Z."/>
            <person name="Cheng S."/>
            <person name="Spooner D."/>
            <person name="Van Deynze A."/>
            <person name="Simon P."/>
        </authorList>
    </citation>
    <scope>NUCLEOTIDE SEQUENCE [LARGE SCALE GENOMIC DNA]</scope>
    <source>
        <tissue evidence="9">Leaf</tissue>
    </source>
</reference>
<dbReference type="PANTHER" id="PTHR10954">
    <property type="entry name" value="RIBONUCLEASE H2 SUBUNIT A"/>
    <property type="match status" value="1"/>
</dbReference>
<dbReference type="GO" id="GO:0043137">
    <property type="term" value="P:DNA replication, removal of RNA primer"/>
    <property type="evidence" value="ECO:0007669"/>
    <property type="project" value="TreeGrafter"/>
</dbReference>
<dbReference type="Gene3D" id="3.30.420.10">
    <property type="entry name" value="Ribonuclease H-like superfamily/Ribonuclease H"/>
    <property type="match status" value="1"/>
</dbReference>
<evidence type="ECO:0000256" key="2">
    <source>
        <dbReference type="ARBA" id="ARBA00022722"/>
    </source>
</evidence>
<proteinExistence type="inferred from homology"/>
<dbReference type="STRING" id="79200.A0A166DQ23"/>
<comment type="catalytic activity">
    <reaction evidence="1 7">
        <text>Endonucleolytic cleavage to 5'-phosphomonoester.</text>
        <dbReference type="EC" id="3.1.26.4"/>
    </reaction>
</comment>
<sequence>MGIDEAGRGPVLDSKTLKEEKREELFENLKADESIGWGVDVIDPRELSAKMLKKYKINLNEISHNYAIGLVRRALNTGVLLTEVYVDTVGDPEKYRTKLSDIFPSIKFVVAKKADSLYPVVSGASIVAKVTRDRALRNWVFDESAENMQRNFGSGYPGDVSHEYLDTNFNHIFYVHREADATDEDDSSVKTRKKQLKLSSVGFTGMKRSSEEIESSGKGRCKFFQARKLEQLSKF</sequence>
<keyword evidence="4 7" id="KW-0255">Endonuclease</keyword>
<organism evidence="9">
    <name type="scientific">Daucus carota subsp. sativus</name>
    <name type="common">Carrot</name>
    <dbReference type="NCBI Taxonomy" id="79200"/>
    <lineage>
        <taxon>Eukaryota</taxon>
        <taxon>Viridiplantae</taxon>
        <taxon>Streptophyta</taxon>
        <taxon>Embryophyta</taxon>
        <taxon>Tracheophyta</taxon>
        <taxon>Spermatophyta</taxon>
        <taxon>Magnoliopsida</taxon>
        <taxon>eudicotyledons</taxon>
        <taxon>Gunneridae</taxon>
        <taxon>Pentapetalae</taxon>
        <taxon>asterids</taxon>
        <taxon>campanulids</taxon>
        <taxon>Apiales</taxon>
        <taxon>Apiaceae</taxon>
        <taxon>Apioideae</taxon>
        <taxon>Scandiceae</taxon>
        <taxon>Daucinae</taxon>
        <taxon>Daucus</taxon>
        <taxon>Daucus sect. Daucus</taxon>
    </lineage>
</organism>
<dbReference type="Pfam" id="PF01351">
    <property type="entry name" value="RNase_HII"/>
    <property type="match status" value="1"/>
</dbReference>
<dbReference type="GO" id="GO:0003723">
    <property type="term" value="F:RNA binding"/>
    <property type="evidence" value="ECO:0007669"/>
    <property type="project" value="UniProtKB-UniRule"/>
</dbReference>
<dbReference type="GO" id="GO:0046872">
    <property type="term" value="F:metal ion binding"/>
    <property type="evidence" value="ECO:0007669"/>
    <property type="project" value="UniProtKB-KW"/>
</dbReference>
<evidence type="ECO:0000256" key="4">
    <source>
        <dbReference type="ARBA" id="ARBA00022759"/>
    </source>
</evidence>
<feature type="domain" description="RNase H type-2" evidence="8">
    <location>
        <begin position="1"/>
        <end position="201"/>
    </location>
</feature>
<keyword evidence="2 7" id="KW-0540">Nuclease</keyword>
<dbReference type="GO" id="GO:0004523">
    <property type="term" value="F:RNA-DNA hybrid ribonuclease activity"/>
    <property type="evidence" value="ECO:0007669"/>
    <property type="project" value="UniProtKB-EC"/>
</dbReference>